<sequence length="828" mass="96469">MMDRGTQRELIKALLQLNEMLRGIDFSDGVQRQTVVEILEAVNKRCNMDFTALKAAVYAESLSGLAQIIGQTDWLNLQAEEKHECRNLCQDIIHIVISKLRQEKEIKKDIVFLPYKASMWDSLESVWRAASEDKEHCNTYVIPIPYADRNPDGTVATWHCEAELFPKDVPVLDWNDYPFEKLKSWHPDVIFIHNPYDNYNAVTSIDKQYYSSNLKKCTDRLVYIPYFVLTESKLGYSGNTNEEDKIANFILAPGVINADYTIVQSEKLRKKYINVLMRHTDVERRYWEEHILGLGSPKYDKVTNTSKEYYELPQEWYNLIQEKKVVLYNTGLTTMLRYGKDYLNKICSVLSTFKSQHDVVLWWRPHPLLRATFQSMYPELLEEYDDIVNKYRSAGWGIYDDTADLNRAVAWTDAYYGDSSSVVSLYEKVNKPIIYEAINRNDEDGDRYHWKINIPHGIVIGGDLYFTPMNYKGLFVFQTNENRLEHLSWLGQRINRFWCCGGICSLNDKLFLAPANNEYARIVDFNGDVIEEIPISRKFVDGRIDTNGDVQFYGVYLWGERIWMIPHHGKAIVSYDLRTKKVEYYPEIYGVLRDVQKDVYPIYGESMLARGSLWIIAAQSSQILQFDLISHKVYSHDIDEEYGKVAYIEYDGEFFWLYTLEGVLICWTPESGQKKKIVNPLGIAANYGAIKCVNRNIWIIASYQDVYGIYNIDTDEVNIYRNKINNKSEGKLGMPILKVVGDDLYLLPYYGNLLVCIHTKSQKVDSWIVDFSPELKDKYHKEYAERYGVAEWELDEETVFYVLREKGKTVIDCNINDIGGNIYRTLIK</sequence>
<dbReference type="Gene3D" id="2.130.10.10">
    <property type="entry name" value="YVTN repeat-like/Quinoprotein amine dehydrogenase"/>
    <property type="match status" value="1"/>
</dbReference>
<dbReference type="RefSeq" id="WP_075442349.1">
    <property type="nucleotide sequence ID" value="NZ_FOQK01000004.1"/>
</dbReference>
<dbReference type="Proteomes" id="UP000183639">
    <property type="component" value="Unassembled WGS sequence"/>
</dbReference>
<organism evidence="1 2">
    <name type="scientific">Selenomonas ruminantium</name>
    <dbReference type="NCBI Taxonomy" id="971"/>
    <lineage>
        <taxon>Bacteria</taxon>
        <taxon>Bacillati</taxon>
        <taxon>Bacillota</taxon>
        <taxon>Negativicutes</taxon>
        <taxon>Selenomonadales</taxon>
        <taxon>Selenomonadaceae</taxon>
        <taxon>Selenomonas</taxon>
    </lineage>
</organism>
<dbReference type="InterPro" id="IPR015943">
    <property type="entry name" value="WD40/YVTN_repeat-like_dom_sf"/>
</dbReference>
<dbReference type="OrthoDB" id="1662110at2"/>
<gene>
    <name evidence="1" type="ORF">SAMN04487861_10442</name>
</gene>
<dbReference type="EMBL" id="FOQK01000004">
    <property type="protein sequence ID" value="SFH76150.1"/>
    <property type="molecule type" value="Genomic_DNA"/>
</dbReference>
<name>A0A1I3CNJ9_SELRU</name>
<reference evidence="1 2" key="1">
    <citation type="submission" date="2016-10" db="EMBL/GenBank/DDBJ databases">
        <authorList>
            <person name="de Groot N.N."/>
        </authorList>
    </citation>
    <scope>NUCLEOTIDE SEQUENCE [LARGE SCALE GENOMIC DNA]</scope>
    <source>
        <strain evidence="1 2">Z108</strain>
    </source>
</reference>
<accession>A0A1I3CNJ9</accession>
<dbReference type="AlphaFoldDB" id="A0A1I3CNJ9"/>
<protein>
    <submittedName>
        <fullName evidence="1">CDP-Glycerol:Poly(Glycerophosphate) glycerophosphotransferase</fullName>
    </submittedName>
</protein>
<dbReference type="GO" id="GO:0047355">
    <property type="term" value="F:CDP-glycerol glycerophosphotransferase activity"/>
    <property type="evidence" value="ECO:0007669"/>
    <property type="project" value="InterPro"/>
</dbReference>
<evidence type="ECO:0000313" key="1">
    <source>
        <dbReference type="EMBL" id="SFH76150.1"/>
    </source>
</evidence>
<dbReference type="InterPro" id="IPR007554">
    <property type="entry name" value="Glycerophosphate_synth"/>
</dbReference>
<proteinExistence type="predicted"/>
<keyword evidence="1" id="KW-0808">Transferase</keyword>
<evidence type="ECO:0000313" key="2">
    <source>
        <dbReference type="Proteomes" id="UP000183639"/>
    </source>
</evidence>
<dbReference type="Pfam" id="PF04464">
    <property type="entry name" value="Glyphos_transf"/>
    <property type="match status" value="1"/>
</dbReference>
<dbReference type="SUPFAM" id="SSF63825">
    <property type="entry name" value="YWTD domain"/>
    <property type="match status" value="1"/>
</dbReference>
<dbReference type="GO" id="GO:0016020">
    <property type="term" value="C:membrane"/>
    <property type="evidence" value="ECO:0007669"/>
    <property type="project" value="InterPro"/>
</dbReference>